<protein>
    <submittedName>
        <fullName evidence="2">Uncharacterized protein</fullName>
    </submittedName>
</protein>
<proteinExistence type="predicted"/>
<feature type="region of interest" description="Disordered" evidence="1">
    <location>
        <begin position="99"/>
        <end position="126"/>
    </location>
</feature>
<dbReference type="Proteomes" id="UP000178168">
    <property type="component" value="Unassembled WGS sequence"/>
</dbReference>
<feature type="compositionally biased region" description="Low complexity" evidence="1">
    <location>
        <begin position="115"/>
        <end position="126"/>
    </location>
</feature>
<name>A0A1G2SII0_9BACT</name>
<dbReference type="EMBL" id="MHUZ01000034">
    <property type="protein sequence ID" value="OHA84845.1"/>
    <property type="molecule type" value="Genomic_DNA"/>
</dbReference>
<reference evidence="2 3" key="1">
    <citation type="journal article" date="2016" name="Nat. Commun.">
        <title>Thousands of microbial genomes shed light on interconnected biogeochemical processes in an aquifer system.</title>
        <authorList>
            <person name="Anantharaman K."/>
            <person name="Brown C.T."/>
            <person name="Hug L.A."/>
            <person name="Sharon I."/>
            <person name="Castelle C.J."/>
            <person name="Probst A.J."/>
            <person name="Thomas B.C."/>
            <person name="Singh A."/>
            <person name="Wilkins M.J."/>
            <person name="Karaoz U."/>
            <person name="Brodie E.L."/>
            <person name="Williams K.H."/>
            <person name="Hubbard S.S."/>
            <person name="Banfield J.F."/>
        </authorList>
    </citation>
    <scope>NUCLEOTIDE SEQUENCE [LARGE SCALE GENOMIC DNA]</scope>
</reference>
<dbReference type="STRING" id="1802730.A2591_00745"/>
<accession>A0A1G2SII0</accession>
<evidence type="ECO:0000313" key="3">
    <source>
        <dbReference type="Proteomes" id="UP000178168"/>
    </source>
</evidence>
<evidence type="ECO:0000256" key="1">
    <source>
        <dbReference type="SAM" id="MobiDB-lite"/>
    </source>
</evidence>
<gene>
    <name evidence="2" type="ORF">A2591_00745</name>
</gene>
<dbReference type="AlphaFoldDB" id="A0A1G2SII0"/>
<evidence type="ECO:0000313" key="2">
    <source>
        <dbReference type="EMBL" id="OHA84845.1"/>
    </source>
</evidence>
<sequence length="126" mass="13326">MKTLPPIVRNIGAGVLLALLLFFAYKFTLGKEDAAGPLVEQGPVSTVRQSVGSMSSAQMSDAAAIAEAHSRLNDLSEIDTSILDDEVIRSLKDARIPLSVGELSEENTGRDNPFAPATPSRSSSAR</sequence>
<organism evidence="2 3">
    <name type="scientific">Candidatus Yonathbacteria bacterium RIFOXYD1_FULL_52_36</name>
    <dbReference type="NCBI Taxonomy" id="1802730"/>
    <lineage>
        <taxon>Bacteria</taxon>
        <taxon>Candidatus Yonathiibacteriota</taxon>
    </lineage>
</organism>
<comment type="caution">
    <text evidence="2">The sequence shown here is derived from an EMBL/GenBank/DDBJ whole genome shotgun (WGS) entry which is preliminary data.</text>
</comment>